<reference evidence="2 3" key="1">
    <citation type="journal article" date="2019" name="ISME J.">
        <title>Insights into ecological role of a new deltaproteobacterial order Candidatus Acidulodesulfobacterales by metagenomics and metatranscriptomics.</title>
        <authorList>
            <person name="Tan S."/>
            <person name="Liu J."/>
            <person name="Fang Y."/>
            <person name="Hedlund B.P."/>
            <person name="Lian Z.H."/>
            <person name="Huang L.Y."/>
            <person name="Li J.T."/>
            <person name="Huang L.N."/>
            <person name="Li W.J."/>
            <person name="Jiang H.C."/>
            <person name="Dong H.L."/>
            <person name="Shu W.S."/>
        </authorList>
    </citation>
    <scope>NUCLEOTIDE SEQUENCE [LARGE SCALE GENOMIC DNA]</scope>
    <source>
        <strain evidence="2">AP2</strain>
    </source>
</reference>
<sequence>MKKLYLIFGALFLVVAGLSGCAKNNQVNNYHSYSYYMKHKKQAKTIYKACENNPKFVNQNSKKFDLSKANENCFNAQNVVKHLGNTFHKNFFNAAKKHYGE</sequence>
<organism evidence="2 3">
    <name type="scientific">Acididesulfobacter guangdongensis</name>
    <dbReference type="NCBI Taxonomy" id="2597225"/>
    <lineage>
        <taxon>Bacteria</taxon>
        <taxon>Deltaproteobacteria</taxon>
        <taxon>Candidatus Acidulodesulfobacterales</taxon>
        <taxon>Candidatus Acididesulfobacter</taxon>
    </lineage>
</organism>
<name>A0A519BHD6_ACIG2</name>
<evidence type="ECO:0008006" key="4">
    <source>
        <dbReference type="Google" id="ProtNLM"/>
    </source>
</evidence>
<dbReference type="InterPro" id="IPR047937">
    <property type="entry name" value="Eex_IncN-like"/>
</dbReference>
<accession>A0A519BHD6</accession>
<gene>
    <name evidence="2" type="ORF">EVJ46_00145</name>
</gene>
<dbReference type="PROSITE" id="PS51257">
    <property type="entry name" value="PROKAR_LIPOPROTEIN"/>
    <property type="match status" value="1"/>
</dbReference>
<proteinExistence type="predicted"/>
<feature type="signal peptide" evidence="1">
    <location>
        <begin position="1"/>
        <end position="21"/>
    </location>
</feature>
<evidence type="ECO:0000313" key="3">
    <source>
        <dbReference type="Proteomes" id="UP000316562"/>
    </source>
</evidence>
<dbReference type="NCBIfam" id="NF033894">
    <property type="entry name" value="Eex_IncN"/>
    <property type="match status" value="1"/>
</dbReference>
<feature type="chain" id="PRO_5022240929" description="Lipoprotein" evidence="1">
    <location>
        <begin position="22"/>
        <end position="101"/>
    </location>
</feature>
<evidence type="ECO:0000256" key="1">
    <source>
        <dbReference type="SAM" id="SignalP"/>
    </source>
</evidence>
<evidence type="ECO:0000313" key="2">
    <source>
        <dbReference type="EMBL" id="RZD16687.1"/>
    </source>
</evidence>
<keyword evidence="1" id="KW-0732">Signal</keyword>
<comment type="caution">
    <text evidence="2">The sequence shown here is derived from an EMBL/GenBank/DDBJ whole genome shotgun (WGS) entry which is preliminary data.</text>
</comment>
<dbReference type="EMBL" id="SGBC01000001">
    <property type="protein sequence ID" value="RZD16687.1"/>
    <property type="molecule type" value="Genomic_DNA"/>
</dbReference>
<dbReference type="AlphaFoldDB" id="A0A519BHD6"/>
<protein>
    <recommendedName>
        <fullName evidence="4">Lipoprotein</fullName>
    </recommendedName>
</protein>
<dbReference type="Proteomes" id="UP000316562">
    <property type="component" value="Unassembled WGS sequence"/>
</dbReference>